<sequence>MDNVITDAIPTTMVLIVRKFVNVTPAVRRGVSRLTAHVNAGRDGPASYVTSSAMRDVWDHNAHKMAPA</sequence>
<reference evidence="1" key="1">
    <citation type="journal article" date="2019" name="bioRxiv">
        <title>The Genome of the Zebra Mussel, Dreissena polymorpha: A Resource for Invasive Species Research.</title>
        <authorList>
            <person name="McCartney M.A."/>
            <person name="Auch B."/>
            <person name="Kono T."/>
            <person name="Mallez S."/>
            <person name="Zhang Y."/>
            <person name="Obille A."/>
            <person name="Becker A."/>
            <person name="Abrahante J.E."/>
            <person name="Garbe J."/>
            <person name="Badalamenti J.P."/>
            <person name="Herman A."/>
            <person name="Mangelson H."/>
            <person name="Liachko I."/>
            <person name="Sullivan S."/>
            <person name="Sone E.D."/>
            <person name="Koren S."/>
            <person name="Silverstein K.A.T."/>
            <person name="Beckman K.B."/>
            <person name="Gohl D.M."/>
        </authorList>
    </citation>
    <scope>NUCLEOTIDE SEQUENCE</scope>
    <source>
        <strain evidence="1">Duluth1</strain>
        <tissue evidence="1">Whole animal</tissue>
    </source>
</reference>
<name>A0A9D4RNF0_DREPO</name>
<dbReference type="Proteomes" id="UP000828390">
    <property type="component" value="Unassembled WGS sequence"/>
</dbReference>
<proteinExistence type="predicted"/>
<dbReference type="EMBL" id="JAIWYP010000002">
    <property type="protein sequence ID" value="KAH3875386.1"/>
    <property type="molecule type" value="Genomic_DNA"/>
</dbReference>
<comment type="caution">
    <text evidence="1">The sequence shown here is derived from an EMBL/GenBank/DDBJ whole genome shotgun (WGS) entry which is preliminary data.</text>
</comment>
<organism evidence="1 2">
    <name type="scientific">Dreissena polymorpha</name>
    <name type="common">Zebra mussel</name>
    <name type="synonym">Mytilus polymorpha</name>
    <dbReference type="NCBI Taxonomy" id="45954"/>
    <lineage>
        <taxon>Eukaryota</taxon>
        <taxon>Metazoa</taxon>
        <taxon>Spiralia</taxon>
        <taxon>Lophotrochozoa</taxon>
        <taxon>Mollusca</taxon>
        <taxon>Bivalvia</taxon>
        <taxon>Autobranchia</taxon>
        <taxon>Heteroconchia</taxon>
        <taxon>Euheterodonta</taxon>
        <taxon>Imparidentia</taxon>
        <taxon>Neoheterodontei</taxon>
        <taxon>Myida</taxon>
        <taxon>Dreissenoidea</taxon>
        <taxon>Dreissenidae</taxon>
        <taxon>Dreissena</taxon>
    </lineage>
</organism>
<reference evidence="1" key="2">
    <citation type="submission" date="2020-11" db="EMBL/GenBank/DDBJ databases">
        <authorList>
            <person name="McCartney M.A."/>
            <person name="Auch B."/>
            <person name="Kono T."/>
            <person name="Mallez S."/>
            <person name="Becker A."/>
            <person name="Gohl D.M."/>
            <person name="Silverstein K.A.T."/>
            <person name="Koren S."/>
            <person name="Bechman K.B."/>
            <person name="Herman A."/>
            <person name="Abrahante J.E."/>
            <person name="Garbe J."/>
        </authorList>
    </citation>
    <scope>NUCLEOTIDE SEQUENCE</scope>
    <source>
        <strain evidence="1">Duluth1</strain>
        <tissue evidence="1">Whole animal</tissue>
    </source>
</reference>
<evidence type="ECO:0000313" key="2">
    <source>
        <dbReference type="Proteomes" id="UP000828390"/>
    </source>
</evidence>
<keyword evidence="2" id="KW-1185">Reference proteome</keyword>
<protein>
    <submittedName>
        <fullName evidence="1">Uncharacterized protein</fullName>
    </submittedName>
</protein>
<accession>A0A9D4RNF0</accession>
<evidence type="ECO:0000313" key="1">
    <source>
        <dbReference type="EMBL" id="KAH3875386.1"/>
    </source>
</evidence>
<dbReference type="AlphaFoldDB" id="A0A9D4RNF0"/>
<gene>
    <name evidence="1" type="ORF">DPMN_038651</name>
</gene>